<keyword evidence="1" id="KW-0812">Transmembrane</keyword>
<evidence type="ECO:0000313" key="2">
    <source>
        <dbReference type="EMBL" id="MBO0481527.1"/>
    </source>
</evidence>
<evidence type="ECO:0000256" key="1">
    <source>
        <dbReference type="SAM" id="Phobius"/>
    </source>
</evidence>
<comment type="caution">
    <text evidence="2">The sequence shown here is derived from an EMBL/GenBank/DDBJ whole genome shotgun (WGS) entry which is preliminary data.</text>
</comment>
<accession>A0ABS3I037</accession>
<protein>
    <submittedName>
        <fullName evidence="2">Conjugal transfer protein TraA</fullName>
    </submittedName>
</protein>
<keyword evidence="1" id="KW-1133">Transmembrane helix</keyword>
<feature type="transmembrane region" description="Helical" evidence="1">
    <location>
        <begin position="40"/>
        <end position="61"/>
    </location>
</feature>
<name>A0ABS3I037_9ENTE</name>
<dbReference type="RefSeq" id="WP_206898345.1">
    <property type="nucleotide sequence ID" value="NZ_JAFLWI010000005.1"/>
</dbReference>
<dbReference type="Proteomes" id="UP000664832">
    <property type="component" value="Unassembled WGS sequence"/>
</dbReference>
<evidence type="ECO:0000313" key="3">
    <source>
        <dbReference type="Proteomes" id="UP000664832"/>
    </source>
</evidence>
<feature type="transmembrane region" description="Helical" evidence="1">
    <location>
        <begin position="81"/>
        <end position="102"/>
    </location>
</feature>
<reference evidence="2 3" key="1">
    <citation type="submission" date="2021-03" db="EMBL/GenBank/DDBJ databases">
        <title>Enterococcal diversity collection.</title>
        <authorList>
            <person name="Gilmore M.S."/>
            <person name="Schwartzman J."/>
            <person name="Van Tyne D."/>
            <person name="Martin M."/>
            <person name="Earl A.M."/>
            <person name="Manson A.L."/>
            <person name="Straub T."/>
            <person name="Salamzade R."/>
            <person name="Saavedra J."/>
            <person name="Lebreton F."/>
            <person name="Prichula J."/>
            <person name="Schaufler K."/>
            <person name="Gaca A."/>
            <person name="Sgardioli B."/>
            <person name="Wagenaar J."/>
            <person name="Strong T."/>
        </authorList>
    </citation>
    <scope>NUCLEOTIDE SEQUENCE [LARGE SCALE GENOMIC DNA]</scope>
    <source>
        <strain evidence="2 3">MSG2901</strain>
    </source>
</reference>
<sequence>MEKQKTQGKKFDLKKELNNFRISLKEPEYKLIFTLDICRALKMSFGFLGYMVWLYLARIGWSNLYSIFRIFVNDDNVKSGINIFGSLMFNLLLVALIVLQGIKIPLTTKQTGYMSVLKPFQEGIKIICKQGSLVFLIGVYVEEINFLDYRSVTVKLGSFVLLYLVATAFEKVTFKKIETLVQSEICKEEFCLETPYGKIQNVPLTTFCLNSKWEKHLYRSEKKVSWGSYSPVLHECLRDTGAISDGEIMIIKDVFGDYEIAFLEQQEKETVRGNSTVD</sequence>
<keyword evidence="1" id="KW-0472">Membrane</keyword>
<proteinExistence type="predicted"/>
<organism evidence="2 3">
    <name type="scientific">Candidatus Enterococcus courvalinii</name>
    <dbReference type="NCBI Taxonomy" id="2815329"/>
    <lineage>
        <taxon>Bacteria</taxon>
        <taxon>Bacillati</taxon>
        <taxon>Bacillota</taxon>
        <taxon>Bacilli</taxon>
        <taxon>Lactobacillales</taxon>
        <taxon>Enterococcaceae</taxon>
        <taxon>Enterococcus</taxon>
    </lineage>
</organism>
<dbReference type="EMBL" id="JAFLWI010000005">
    <property type="protein sequence ID" value="MBO0481527.1"/>
    <property type="molecule type" value="Genomic_DNA"/>
</dbReference>
<gene>
    <name evidence="2" type="ORF">JZO71_04200</name>
</gene>
<keyword evidence="3" id="KW-1185">Reference proteome</keyword>